<accession>A0A8S5QRV5</accession>
<protein>
    <submittedName>
        <fullName evidence="1">Uncharacterized protein</fullName>
    </submittedName>
</protein>
<evidence type="ECO:0000313" key="1">
    <source>
        <dbReference type="EMBL" id="DAE21553.1"/>
    </source>
</evidence>
<dbReference type="InterPro" id="IPR009774">
    <property type="entry name" value="Phage_7201_Orf18"/>
</dbReference>
<reference evidence="1" key="1">
    <citation type="journal article" date="2021" name="Proc. Natl. Acad. Sci. U.S.A.">
        <title>A Catalog of Tens of Thousands of Viruses from Human Metagenomes Reveals Hidden Associations with Chronic Diseases.</title>
        <authorList>
            <person name="Tisza M.J."/>
            <person name="Buck C.B."/>
        </authorList>
    </citation>
    <scope>NUCLEOTIDE SEQUENCE</scope>
    <source>
        <strain evidence="1">CtvTz5</strain>
    </source>
</reference>
<sequence length="235" mass="27208">MSKTYKYAGLTKELHQRLVNERVALKLAHLRDYKQHFQKVRQCSEKQAIIILQALNSAVVERARISPQTVDRLEGIISDELYHDLKAYLSQHYTRGKTTRPFLDKTNAGLPPDLFKQFREEVEGLRKEHPNDLNLYIRSVKGCDKKKANKVQNALKCCYAEKAALTPLKAIQMEGMLSRKLFSEIVDFVFNHYDWPDKLDDDADRIMLEYRTKGKTGMDKIAVRKALYKAYALGV</sequence>
<name>A0A8S5QRV5_9VIRU</name>
<proteinExistence type="predicted"/>
<organism evidence="1">
    <name type="scientific">Phage sp. ctvTz5</name>
    <dbReference type="NCBI Taxonomy" id="2826754"/>
    <lineage>
        <taxon>Viruses</taxon>
    </lineage>
</organism>
<dbReference type="Pfam" id="PF07067">
    <property type="entry name" value="DUF1340"/>
    <property type="match status" value="1"/>
</dbReference>
<dbReference type="EMBL" id="BK015713">
    <property type="protein sequence ID" value="DAE21553.1"/>
    <property type="molecule type" value="Genomic_DNA"/>
</dbReference>